<keyword evidence="1" id="KW-0449">Lipoprotein</keyword>
<name>W1IXG2_9GAMM</name>
<gene>
    <name evidence="1" type="primary">yfgH</name>
    <name evidence="1" type="ORF">XSR1_20135</name>
</gene>
<accession>W1IXG2</accession>
<comment type="caution">
    <text evidence="1">The sequence shown here is derived from an EMBL/GenBank/DDBJ whole genome shotgun (WGS) entry which is preliminary data.</text>
</comment>
<dbReference type="STRING" id="1427518.XSR1_20135"/>
<keyword evidence="2" id="KW-1185">Reference proteome</keyword>
<reference evidence="1" key="1">
    <citation type="submission" date="2013-11" db="EMBL/GenBank/DDBJ databases">
        <title>Draft genome sequence and annotation of the entomopathogenic bacteria, Xenorhabdus cabanillasi strain JM26 and Xenorhabdus szentirmai strain DSM 16338.</title>
        <authorList>
            <person name="Gualtieri M."/>
            <person name="Ogier J.C."/>
            <person name="Pages S."/>
            <person name="Givaudan A."/>
            <person name="Gaudriault S."/>
        </authorList>
    </citation>
    <scope>NUCLEOTIDE SEQUENCE [LARGE SCALE GENOMIC DNA]</scope>
    <source>
        <strain evidence="1">DSM 16338</strain>
    </source>
</reference>
<proteinExistence type="predicted"/>
<evidence type="ECO:0000313" key="1">
    <source>
        <dbReference type="EMBL" id="CDL82311.1"/>
    </source>
</evidence>
<sequence length="200" mass="20826">MTSTISDIILFFIIKECTITFSCRFMDKKVKIKSLCLTAIAATSIIISGCQSNADAFAADVYDTTQLNGKQETKTINIISVLPAKIAVDNKSNRNAAQTFGAILGAVAGGIVGFTTGAGTQAGMVAGAVGGGALGAAAGSMVKDKVLVEGVSLTYKEKSKIYTSTQVGRVCQFTRGLAVVISTKANETRIQPNMVCPDKK</sequence>
<dbReference type="Proteomes" id="UP000019202">
    <property type="component" value="Unassembled WGS sequence"/>
</dbReference>
<organism evidence="1 2">
    <name type="scientific">Xenorhabdus szentirmaii DSM 16338</name>
    <dbReference type="NCBI Taxonomy" id="1427518"/>
    <lineage>
        <taxon>Bacteria</taxon>
        <taxon>Pseudomonadati</taxon>
        <taxon>Pseudomonadota</taxon>
        <taxon>Gammaproteobacteria</taxon>
        <taxon>Enterobacterales</taxon>
        <taxon>Morganellaceae</taxon>
        <taxon>Xenorhabdus</taxon>
    </lineage>
</organism>
<protein>
    <submittedName>
        <fullName evidence="1">Uncharacterized lipoprotein yfgH</fullName>
    </submittedName>
</protein>
<dbReference type="AlphaFoldDB" id="W1IXG2"/>
<dbReference type="EMBL" id="CBXF010000077">
    <property type="protein sequence ID" value="CDL82311.1"/>
    <property type="molecule type" value="Genomic_DNA"/>
</dbReference>
<evidence type="ECO:0000313" key="2">
    <source>
        <dbReference type="Proteomes" id="UP000019202"/>
    </source>
</evidence>